<dbReference type="InterPro" id="IPR010869">
    <property type="entry name" value="DUF1501"/>
</dbReference>
<proteinExistence type="predicted"/>
<dbReference type="Proteomes" id="UP001200145">
    <property type="component" value="Unassembled WGS sequence"/>
</dbReference>
<dbReference type="PROSITE" id="PS51318">
    <property type="entry name" value="TAT"/>
    <property type="match status" value="1"/>
</dbReference>
<dbReference type="Pfam" id="PF07394">
    <property type="entry name" value="DUF1501"/>
    <property type="match status" value="1"/>
</dbReference>
<protein>
    <submittedName>
        <fullName evidence="1">DUF1501 domain-containing protein</fullName>
    </submittedName>
</protein>
<evidence type="ECO:0000313" key="2">
    <source>
        <dbReference type="Proteomes" id="UP001200145"/>
    </source>
</evidence>
<dbReference type="PANTHER" id="PTHR43737:SF1">
    <property type="entry name" value="DUF1501 DOMAIN-CONTAINING PROTEIN"/>
    <property type="match status" value="1"/>
</dbReference>
<name>A0ABS9BL53_9BACT</name>
<dbReference type="InterPro" id="IPR017850">
    <property type="entry name" value="Alkaline_phosphatase_core_sf"/>
</dbReference>
<reference evidence="1 2" key="1">
    <citation type="submission" date="2022-01" db="EMBL/GenBank/DDBJ databases">
        <title>Flavihumibacter sp. nov., isolated from sediment of a river.</title>
        <authorList>
            <person name="Liu H."/>
        </authorList>
    </citation>
    <scope>NUCLEOTIDE SEQUENCE [LARGE SCALE GENOMIC DNA]</scope>
    <source>
        <strain evidence="1 2">RY-1</strain>
    </source>
</reference>
<dbReference type="NCBIfam" id="TIGR01409">
    <property type="entry name" value="TAT_signal_seq"/>
    <property type="match status" value="1"/>
</dbReference>
<dbReference type="PANTHER" id="PTHR43737">
    <property type="entry name" value="BLL7424 PROTEIN"/>
    <property type="match status" value="1"/>
</dbReference>
<dbReference type="Gene3D" id="3.40.720.10">
    <property type="entry name" value="Alkaline Phosphatase, subunit A"/>
    <property type="match status" value="1"/>
</dbReference>
<organism evidence="1 2">
    <name type="scientific">Flavihumibacter fluminis</name>
    <dbReference type="NCBI Taxonomy" id="2909236"/>
    <lineage>
        <taxon>Bacteria</taxon>
        <taxon>Pseudomonadati</taxon>
        <taxon>Bacteroidota</taxon>
        <taxon>Chitinophagia</taxon>
        <taxon>Chitinophagales</taxon>
        <taxon>Chitinophagaceae</taxon>
        <taxon>Flavihumibacter</taxon>
    </lineage>
</organism>
<keyword evidence="2" id="KW-1185">Reference proteome</keyword>
<dbReference type="RefSeq" id="WP_234867605.1">
    <property type="nucleotide sequence ID" value="NZ_JAKEVY010000004.1"/>
</dbReference>
<dbReference type="SUPFAM" id="SSF53649">
    <property type="entry name" value="Alkaline phosphatase-like"/>
    <property type="match status" value="1"/>
</dbReference>
<dbReference type="InterPro" id="IPR019546">
    <property type="entry name" value="TAT_signal_bac_arc"/>
</dbReference>
<dbReference type="InterPro" id="IPR006311">
    <property type="entry name" value="TAT_signal"/>
</dbReference>
<comment type="caution">
    <text evidence="1">The sequence shown here is derived from an EMBL/GenBank/DDBJ whole genome shotgun (WGS) entry which is preliminary data.</text>
</comment>
<dbReference type="EMBL" id="JAKEVY010000004">
    <property type="protein sequence ID" value="MCF1716421.1"/>
    <property type="molecule type" value="Genomic_DNA"/>
</dbReference>
<evidence type="ECO:0000313" key="1">
    <source>
        <dbReference type="EMBL" id="MCF1716421.1"/>
    </source>
</evidence>
<sequence length="513" mass="56633">MTRDELHAQKLLKEAEQAHLQLHTRRHFLKESAMGLGALAIGSLLGSCGQSALDKMAKEAANTGFDPLRDFDPARPLLPKAPPFAARAKSVIYLHMAGAPSQLELFDYKPELMKMDGQDCPPSLLEGKQFAFITGVPKMLGPQATFKQRGESGAWISDHLPHFSTMADEVSFLKAVTTDQFNHAPAQLLMHTGTPRLGRPSMGSWVTYGLGTENQNLPGFVVLTSGGSFPDAGKSVWGSGFLPSVYQGVQCRSEGDPVLFINDPKGMSRDLRKASIEAINQANAATYKEYQDPETLSRISQYEMAFRMQITAPEVMNINDEPDYIHEMYGTQPGKSCFANNALLARKLVEKGVRYVQLFDWGWDAHGDHAGNSLNLGIINKYRSVDKAMTALLLDLKQRGLLDETLVVWGGEFGRTPMMENRNGVQNPYKGRDHHTDAFTLWMAGGGIKKGFTYGETDEIGYSPVSGKVEAFDIQATILHLMGINHEEFTYPFQGRPFRLTDVGGRVIEEVVA</sequence>
<gene>
    <name evidence="1" type="ORF">L0U88_17400</name>
</gene>
<accession>A0ABS9BL53</accession>